<evidence type="ECO:0000256" key="3">
    <source>
        <dbReference type="ARBA" id="ARBA00023128"/>
    </source>
</evidence>
<organism evidence="7 8">
    <name type="scientific">Lactarius akahatsu</name>
    <dbReference type="NCBI Taxonomy" id="416441"/>
    <lineage>
        <taxon>Eukaryota</taxon>
        <taxon>Fungi</taxon>
        <taxon>Dikarya</taxon>
        <taxon>Basidiomycota</taxon>
        <taxon>Agaricomycotina</taxon>
        <taxon>Agaricomycetes</taxon>
        <taxon>Russulales</taxon>
        <taxon>Russulaceae</taxon>
        <taxon>Lactarius</taxon>
    </lineage>
</organism>
<reference evidence="7" key="1">
    <citation type="submission" date="2022-01" db="EMBL/GenBank/DDBJ databases">
        <title>Comparative genomics reveals a dynamic genome evolution in the ectomycorrhizal milk-cap (Lactarius) mushrooms.</title>
        <authorList>
            <consortium name="DOE Joint Genome Institute"/>
            <person name="Lebreton A."/>
            <person name="Tang N."/>
            <person name="Kuo A."/>
            <person name="LaButti K."/>
            <person name="Drula E."/>
            <person name="Barry K."/>
            <person name="Clum A."/>
            <person name="Lipzen A."/>
            <person name="Mousain D."/>
            <person name="Ng V."/>
            <person name="Wang R."/>
            <person name="Wang X."/>
            <person name="Dai Y."/>
            <person name="Henrissat B."/>
            <person name="Grigoriev I.V."/>
            <person name="Guerin-Laguette A."/>
            <person name="Yu F."/>
            <person name="Martin F.M."/>
        </authorList>
    </citation>
    <scope>NUCLEOTIDE SEQUENCE</scope>
    <source>
        <strain evidence="7">QP</strain>
    </source>
</reference>
<gene>
    <name evidence="7" type="ORF">EDB92DRAFT_1791598</name>
</gene>
<dbReference type="AlphaFoldDB" id="A0AAD4LP49"/>
<keyword evidence="8" id="KW-1185">Reference proteome</keyword>
<dbReference type="Proteomes" id="UP001201163">
    <property type="component" value="Unassembled WGS sequence"/>
</dbReference>
<comment type="caution">
    <text evidence="7">The sequence shown here is derived from an EMBL/GenBank/DDBJ whole genome shotgun (WGS) entry which is preliminary data.</text>
</comment>
<sequence>MSFSLAVRCRSLVSPFCRAFQNRALLTPVPPPRGDITTPEAFLKAIGRSAETKITFDTWDGLWKANGLSLKKAGVAVRDRRYILWAMERYRQQQEPSDYAHEAKPKKKIRGHGPAVQFGKRIRSRRRK</sequence>
<feature type="region of interest" description="Disordered" evidence="5">
    <location>
        <begin position="94"/>
        <end position="128"/>
    </location>
</feature>
<dbReference type="InterPro" id="IPR019083">
    <property type="entry name" value="SAM_Ribosomal_mS41"/>
</dbReference>
<name>A0AAD4LP49_9AGAM</name>
<dbReference type="PANTHER" id="PTHR28235:SF1">
    <property type="entry name" value="SMALL RIBOSOMAL SUBUNIT PROTEIN MS41"/>
    <property type="match status" value="1"/>
</dbReference>
<dbReference type="PANTHER" id="PTHR28235">
    <property type="entry name" value="PROTEIN FYV4, MITOCHONDRIAL"/>
    <property type="match status" value="1"/>
</dbReference>
<dbReference type="EMBL" id="JAKELL010000005">
    <property type="protein sequence ID" value="KAH8998586.1"/>
    <property type="molecule type" value="Genomic_DNA"/>
</dbReference>
<evidence type="ECO:0000313" key="8">
    <source>
        <dbReference type="Proteomes" id="UP001201163"/>
    </source>
</evidence>
<evidence type="ECO:0000259" key="6">
    <source>
        <dbReference type="SMART" id="SM01238"/>
    </source>
</evidence>
<feature type="compositionally biased region" description="Basic and acidic residues" evidence="5">
    <location>
        <begin position="94"/>
        <end position="103"/>
    </location>
</feature>
<dbReference type="GO" id="GO:0005739">
    <property type="term" value="C:mitochondrion"/>
    <property type="evidence" value="ECO:0007669"/>
    <property type="project" value="UniProtKB-SubCell"/>
</dbReference>
<evidence type="ECO:0000256" key="5">
    <source>
        <dbReference type="SAM" id="MobiDB-lite"/>
    </source>
</evidence>
<evidence type="ECO:0000256" key="2">
    <source>
        <dbReference type="ARBA" id="ARBA00010492"/>
    </source>
</evidence>
<dbReference type="SMART" id="SM01238">
    <property type="entry name" value="IGR"/>
    <property type="match status" value="1"/>
</dbReference>
<comment type="subcellular location">
    <subcellularLocation>
        <location evidence="1">Mitochondrion</location>
    </subcellularLocation>
</comment>
<evidence type="ECO:0000256" key="1">
    <source>
        <dbReference type="ARBA" id="ARBA00004173"/>
    </source>
</evidence>
<protein>
    <recommendedName>
        <fullName evidence="4">Small ribosomal subunit protein mS41</fullName>
    </recommendedName>
</protein>
<comment type="similarity">
    <text evidence="2">Belongs to the mitochondrion-specific ribosomal protein mS41 family.</text>
</comment>
<accession>A0AAD4LP49</accession>
<proteinExistence type="inferred from homology"/>
<feature type="domain" description="Small ribosomal subunit protein mS41 SAM" evidence="6">
    <location>
        <begin position="39"/>
        <end position="93"/>
    </location>
</feature>
<keyword evidence="3" id="KW-0496">Mitochondrion</keyword>
<dbReference type="InterPro" id="IPR039603">
    <property type="entry name" value="Ribosomal_mS41"/>
</dbReference>
<evidence type="ECO:0000313" key="7">
    <source>
        <dbReference type="EMBL" id="KAH8998586.1"/>
    </source>
</evidence>
<evidence type="ECO:0000256" key="4">
    <source>
        <dbReference type="ARBA" id="ARBA00035129"/>
    </source>
</evidence>
<dbReference type="Pfam" id="PF09597">
    <property type="entry name" value="SAM_Ribosomal_mS41"/>
    <property type="match status" value="1"/>
</dbReference>